<dbReference type="PRINTS" id="PR01100">
    <property type="entry name" value="SHIKIMTKNASE"/>
</dbReference>
<accession>A0ABS1E753</accession>
<dbReference type="EMBL" id="NRSH01000178">
    <property type="protein sequence ID" value="MBK1727561.1"/>
    <property type="molecule type" value="Genomic_DNA"/>
</dbReference>
<dbReference type="Proteomes" id="UP000738126">
    <property type="component" value="Unassembled WGS sequence"/>
</dbReference>
<evidence type="ECO:0000256" key="6">
    <source>
        <dbReference type="ARBA" id="ARBA00022741"/>
    </source>
</evidence>
<evidence type="ECO:0000256" key="1">
    <source>
        <dbReference type="ARBA" id="ARBA00004842"/>
    </source>
</evidence>
<evidence type="ECO:0000256" key="10">
    <source>
        <dbReference type="ARBA" id="ARBA00048567"/>
    </source>
</evidence>
<evidence type="ECO:0000256" key="3">
    <source>
        <dbReference type="ARBA" id="ARBA00012154"/>
    </source>
</evidence>
<evidence type="ECO:0000256" key="4">
    <source>
        <dbReference type="ARBA" id="ARBA00022605"/>
    </source>
</evidence>
<dbReference type="InterPro" id="IPR000623">
    <property type="entry name" value="Shikimate_kinase/TSH1"/>
</dbReference>
<evidence type="ECO:0000313" key="13">
    <source>
        <dbReference type="Proteomes" id="UP000738126"/>
    </source>
</evidence>
<keyword evidence="8 11" id="KW-0067">ATP-binding</keyword>
<comment type="pathway">
    <text evidence="1 11">Metabolic intermediate biosynthesis; chorismate biosynthesis; chorismate from D-erythrose 4-phosphate and phosphoenolpyruvate: step 5/7.</text>
</comment>
<name>A0ABS1E753_9GAMM</name>
<feature type="binding site" evidence="11">
    <location>
        <position position="123"/>
    </location>
    <ligand>
        <name>ATP</name>
        <dbReference type="ChEBI" id="CHEBI:30616"/>
    </ligand>
</feature>
<dbReference type="RefSeq" id="WP_200261083.1">
    <property type="nucleotide sequence ID" value="NZ_NRSH01000178.1"/>
</dbReference>
<reference evidence="12 13" key="1">
    <citation type="journal article" date="2020" name="Microorganisms">
        <title>Osmotic Adaptation and Compatible Solute Biosynthesis of Phototrophic Bacteria as Revealed from Genome Analyses.</title>
        <authorList>
            <person name="Imhoff J.F."/>
            <person name="Rahn T."/>
            <person name="Kunzel S."/>
            <person name="Keller A."/>
            <person name="Neulinger S.C."/>
        </authorList>
    </citation>
    <scope>NUCLEOTIDE SEQUENCE [LARGE SCALE GENOMIC DNA]</scope>
    <source>
        <strain evidence="12 13">DSM 15116</strain>
    </source>
</reference>
<feature type="binding site" evidence="11">
    <location>
        <position position="21"/>
    </location>
    <ligand>
        <name>Mg(2+)</name>
        <dbReference type="ChEBI" id="CHEBI:18420"/>
    </ligand>
</feature>
<feature type="binding site" evidence="11">
    <location>
        <position position="142"/>
    </location>
    <ligand>
        <name>substrate</name>
    </ligand>
</feature>
<dbReference type="Pfam" id="PF01202">
    <property type="entry name" value="SKI"/>
    <property type="match status" value="1"/>
</dbReference>
<evidence type="ECO:0000256" key="2">
    <source>
        <dbReference type="ARBA" id="ARBA00006997"/>
    </source>
</evidence>
<evidence type="ECO:0000256" key="8">
    <source>
        <dbReference type="ARBA" id="ARBA00022840"/>
    </source>
</evidence>
<dbReference type="InterPro" id="IPR031322">
    <property type="entry name" value="Shikimate/glucono_kinase"/>
</dbReference>
<comment type="caution">
    <text evidence="11">Lacks conserved residue(s) required for the propagation of feature annotation.</text>
</comment>
<feature type="binding site" evidence="11">
    <location>
        <position position="85"/>
    </location>
    <ligand>
        <name>substrate</name>
    </ligand>
</feature>
<keyword evidence="7 11" id="KW-0418">Kinase</keyword>
<keyword evidence="11" id="KW-0963">Cytoplasm</keyword>
<keyword evidence="13" id="KW-1185">Reference proteome</keyword>
<comment type="similarity">
    <text evidence="2 11">Belongs to the shikimate kinase family.</text>
</comment>
<keyword evidence="4 11" id="KW-0028">Amino-acid biosynthesis</keyword>
<dbReference type="HAMAP" id="MF_00109">
    <property type="entry name" value="Shikimate_kinase"/>
    <property type="match status" value="1"/>
</dbReference>
<gene>
    <name evidence="11" type="primary">aroK</name>
    <name evidence="12" type="ORF">CKO13_11170</name>
</gene>
<comment type="catalytic activity">
    <reaction evidence="10 11">
        <text>shikimate + ATP = 3-phosphoshikimate + ADP + H(+)</text>
        <dbReference type="Rhea" id="RHEA:13121"/>
        <dbReference type="ChEBI" id="CHEBI:15378"/>
        <dbReference type="ChEBI" id="CHEBI:30616"/>
        <dbReference type="ChEBI" id="CHEBI:36208"/>
        <dbReference type="ChEBI" id="CHEBI:145989"/>
        <dbReference type="ChEBI" id="CHEBI:456216"/>
        <dbReference type="EC" id="2.7.1.71"/>
    </reaction>
</comment>
<dbReference type="SUPFAM" id="SSF52540">
    <property type="entry name" value="P-loop containing nucleoside triphosphate hydrolases"/>
    <property type="match status" value="1"/>
</dbReference>
<comment type="caution">
    <text evidence="12">The sequence shown here is derived from an EMBL/GenBank/DDBJ whole genome shotgun (WGS) entry which is preliminary data.</text>
</comment>
<dbReference type="PANTHER" id="PTHR21087:SF16">
    <property type="entry name" value="SHIKIMATE KINASE 1, CHLOROPLASTIC"/>
    <property type="match status" value="1"/>
</dbReference>
<proteinExistence type="inferred from homology"/>
<evidence type="ECO:0000256" key="9">
    <source>
        <dbReference type="ARBA" id="ARBA00023141"/>
    </source>
</evidence>
<comment type="subcellular location">
    <subcellularLocation>
        <location evidence="11">Cytoplasm</location>
    </subcellularLocation>
</comment>
<keyword evidence="11" id="KW-0479">Metal-binding</keyword>
<keyword evidence="9 11" id="KW-0057">Aromatic amino acid biosynthesis</keyword>
<feature type="binding site" evidence="11">
    <location>
        <begin position="17"/>
        <end position="22"/>
    </location>
    <ligand>
        <name>ATP</name>
        <dbReference type="ChEBI" id="CHEBI:30616"/>
    </ligand>
</feature>
<organism evidence="12 13">
    <name type="scientific">Halorhodospira neutriphila</name>
    <dbReference type="NCBI Taxonomy" id="168379"/>
    <lineage>
        <taxon>Bacteria</taxon>
        <taxon>Pseudomonadati</taxon>
        <taxon>Pseudomonadota</taxon>
        <taxon>Gammaproteobacteria</taxon>
        <taxon>Chromatiales</taxon>
        <taxon>Ectothiorhodospiraceae</taxon>
        <taxon>Halorhodospira</taxon>
    </lineage>
</organism>
<dbReference type="InterPro" id="IPR027417">
    <property type="entry name" value="P-loop_NTPase"/>
</dbReference>
<keyword evidence="11" id="KW-0460">Magnesium</keyword>
<protein>
    <recommendedName>
        <fullName evidence="3 11">Shikimate kinase</fullName>
        <shortName evidence="11">SK</shortName>
        <ecNumber evidence="3 11">2.7.1.71</ecNumber>
    </recommendedName>
</protein>
<evidence type="ECO:0000256" key="7">
    <source>
        <dbReference type="ARBA" id="ARBA00022777"/>
    </source>
</evidence>
<comment type="cofactor">
    <cofactor evidence="11">
        <name>Mg(2+)</name>
        <dbReference type="ChEBI" id="CHEBI:18420"/>
    </cofactor>
    <text evidence="11">Binds 1 Mg(2+) ion per subunit.</text>
</comment>
<dbReference type="InterPro" id="IPR023000">
    <property type="entry name" value="Shikimate_kinase_CS"/>
</dbReference>
<dbReference type="EC" id="2.7.1.71" evidence="3 11"/>
<comment type="function">
    <text evidence="11">Catalyzes the specific phosphorylation of the 3-hydroxyl group of shikimic acid using ATP as a cosubstrate.</text>
</comment>
<dbReference type="PROSITE" id="PS01128">
    <property type="entry name" value="SHIKIMATE_KINASE"/>
    <property type="match status" value="1"/>
</dbReference>
<sequence>MARWHKPHRVFLVGPMGAGKSTVGRELAALLGLEFVDADTEIERRTGASIPWIFDLEGESGFRAREAALIDELSQRDGLVLATGGGAITTPANRDALGARGVVVYLHAPVEVQLQRTRHDTSRPLLQGDDPRGRLEGLMGEREPLYREVADIVVEAGQGRARALAKRIVRALEGAAAE</sequence>
<evidence type="ECO:0000256" key="11">
    <source>
        <dbReference type="HAMAP-Rule" id="MF_00109"/>
    </source>
</evidence>
<evidence type="ECO:0000256" key="5">
    <source>
        <dbReference type="ARBA" id="ARBA00022679"/>
    </source>
</evidence>
<dbReference type="NCBIfam" id="NF003456">
    <property type="entry name" value="PRK05057.1"/>
    <property type="match status" value="1"/>
</dbReference>
<keyword evidence="6 11" id="KW-0547">Nucleotide-binding</keyword>
<dbReference type="PANTHER" id="PTHR21087">
    <property type="entry name" value="SHIKIMATE KINASE"/>
    <property type="match status" value="1"/>
</dbReference>
<dbReference type="GO" id="GO:0016301">
    <property type="term" value="F:kinase activity"/>
    <property type="evidence" value="ECO:0007669"/>
    <property type="project" value="UniProtKB-KW"/>
</dbReference>
<evidence type="ECO:0000313" key="12">
    <source>
        <dbReference type="EMBL" id="MBK1727561.1"/>
    </source>
</evidence>
<comment type="subunit">
    <text evidence="11">Monomer.</text>
</comment>
<feature type="binding site" evidence="11">
    <location>
        <position position="39"/>
    </location>
    <ligand>
        <name>substrate</name>
    </ligand>
</feature>
<keyword evidence="5 11" id="KW-0808">Transferase</keyword>
<dbReference type="Gene3D" id="3.40.50.300">
    <property type="entry name" value="P-loop containing nucleotide triphosphate hydrolases"/>
    <property type="match status" value="1"/>
</dbReference>
<feature type="binding site" evidence="11">
    <location>
        <position position="63"/>
    </location>
    <ligand>
        <name>substrate</name>
    </ligand>
</feature>
<dbReference type="CDD" id="cd00464">
    <property type="entry name" value="SK"/>
    <property type="match status" value="1"/>
</dbReference>